<reference evidence="2" key="1">
    <citation type="journal article" date="2022" name="Mol. Ecol. Resour.">
        <title>The genomes of chicory, endive, great burdock and yacon provide insights into Asteraceae palaeo-polyploidization history and plant inulin production.</title>
        <authorList>
            <person name="Fan W."/>
            <person name="Wang S."/>
            <person name="Wang H."/>
            <person name="Wang A."/>
            <person name="Jiang F."/>
            <person name="Liu H."/>
            <person name="Zhao H."/>
            <person name="Xu D."/>
            <person name="Zhang Y."/>
        </authorList>
    </citation>
    <scope>NUCLEOTIDE SEQUENCE [LARGE SCALE GENOMIC DNA]</scope>
    <source>
        <strain evidence="2">cv. Yunnan</strain>
    </source>
</reference>
<name>A0ACB9EQY9_9ASTR</name>
<comment type="caution">
    <text evidence="1">The sequence shown here is derived from an EMBL/GenBank/DDBJ whole genome shotgun (WGS) entry which is preliminary data.</text>
</comment>
<protein>
    <submittedName>
        <fullName evidence="1">Uncharacterized protein</fullName>
    </submittedName>
</protein>
<gene>
    <name evidence="1" type="ORF">L1987_51451</name>
</gene>
<keyword evidence="2" id="KW-1185">Reference proteome</keyword>
<sequence length="72" mass="8387">MSLTSTPSHVEANDDFAGEISSNFSHNLEISVRNCVILLDFIRTCRTATFNLRLKRRWNRCFLVILQRDKKS</sequence>
<proteinExistence type="predicted"/>
<dbReference type="EMBL" id="CM042034">
    <property type="protein sequence ID" value="KAI3761045.1"/>
    <property type="molecule type" value="Genomic_DNA"/>
</dbReference>
<evidence type="ECO:0000313" key="2">
    <source>
        <dbReference type="Proteomes" id="UP001056120"/>
    </source>
</evidence>
<evidence type="ECO:0000313" key="1">
    <source>
        <dbReference type="EMBL" id="KAI3761045.1"/>
    </source>
</evidence>
<organism evidence="1 2">
    <name type="scientific">Smallanthus sonchifolius</name>
    <dbReference type="NCBI Taxonomy" id="185202"/>
    <lineage>
        <taxon>Eukaryota</taxon>
        <taxon>Viridiplantae</taxon>
        <taxon>Streptophyta</taxon>
        <taxon>Embryophyta</taxon>
        <taxon>Tracheophyta</taxon>
        <taxon>Spermatophyta</taxon>
        <taxon>Magnoliopsida</taxon>
        <taxon>eudicotyledons</taxon>
        <taxon>Gunneridae</taxon>
        <taxon>Pentapetalae</taxon>
        <taxon>asterids</taxon>
        <taxon>campanulids</taxon>
        <taxon>Asterales</taxon>
        <taxon>Asteraceae</taxon>
        <taxon>Asteroideae</taxon>
        <taxon>Heliantheae alliance</taxon>
        <taxon>Millerieae</taxon>
        <taxon>Smallanthus</taxon>
    </lineage>
</organism>
<reference evidence="1 2" key="2">
    <citation type="journal article" date="2022" name="Mol. Ecol. Resour.">
        <title>The genomes of chicory, endive, great burdock and yacon provide insights into Asteraceae paleo-polyploidization history and plant inulin production.</title>
        <authorList>
            <person name="Fan W."/>
            <person name="Wang S."/>
            <person name="Wang H."/>
            <person name="Wang A."/>
            <person name="Jiang F."/>
            <person name="Liu H."/>
            <person name="Zhao H."/>
            <person name="Xu D."/>
            <person name="Zhang Y."/>
        </authorList>
    </citation>
    <scope>NUCLEOTIDE SEQUENCE [LARGE SCALE GENOMIC DNA]</scope>
    <source>
        <strain evidence="2">cv. Yunnan</strain>
        <tissue evidence="1">Leaves</tissue>
    </source>
</reference>
<dbReference type="Proteomes" id="UP001056120">
    <property type="component" value="Linkage Group LG17"/>
</dbReference>
<accession>A0ACB9EQY9</accession>